<dbReference type="RefSeq" id="WP_371387255.1">
    <property type="nucleotide sequence ID" value="NZ_JBGLYH010000040.1"/>
</dbReference>
<sequence length="116" mass="13449">MKSKYVPVRMSDEMANLVDQLKEKHGLRGRASVIREAIQVMAKSDQPQLTREMLVLFEAWRKGYYRVGSNLNQIAYKLNSGHPLSTDEILNALEDLKREFKTHADNMRKFRRGLGL</sequence>
<name>A0ABV4K7H2_9BACT</name>
<protein>
    <recommendedName>
        <fullName evidence="3">Mobilisation protein (MobC)</fullName>
    </recommendedName>
</protein>
<evidence type="ECO:0000313" key="1">
    <source>
        <dbReference type="EMBL" id="MEZ7197742.1"/>
    </source>
</evidence>
<evidence type="ECO:0008006" key="3">
    <source>
        <dbReference type="Google" id="ProtNLM"/>
    </source>
</evidence>
<comment type="caution">
    <text evidence="1">The sequence shown here is derived from an EMBL/GenBank/DDBJ whole genome shotgun (WGS) entry which is preliminary data.</text>
</comment>
<proteinExistence type="predicted"/>
<evidence type="ECO:0000313" key="2">
    <source>
        <dbReference type="Proteomes" id="UP001568698"/>
    </source>
</evidence>
<dbReference type="EMBL" id="JBGLYH010000040">
    <property type="protein sequence ID" value="MEZ7197742.1"/>
    <property type="molecule type" value="Genomic_DNA"/>
</dbReference>
<reference evidence="1 2" key="1">
    <citation type="submission" date="2024-08" db="EMBL/GenBank/DDBJ databases">
        <title>Sulfate-reducing bacteria isolated from formation water of the oil field in Kazakhstan and description of Pseudodesulfovibrio sp.</title>
        <authorList>
            <person name="Bidzhieva S.K."/>
            <person name="Tourova T.P."/>
            <person name="Grouzdev D.S."/>
            <person name="Beletsky A.V."/>
            <person name="Sokolova D.S."/>
            <person name="Samigullina S.R."/>
            <person name="Poltaraus A.B."/>
            <person name="Avtukh A.N."/>
            <person name="Tereshina V.M."/>
            <person name="Zhaparov N.S."/>
            <person name="Mardanov A.V."/>
            <person name="Nazina T.N."/>
        </authorList>
    </citation>
    <scope>NUCLEOTIDE SEQUENCE [LARGE SCALE GENOMIC DNA]</scope>
    <source>
        <strain evidence="1 2">9FUS</strain>
    </source>
</reference>
<keyword evidence="2" id="KW-1185">Reference proteome</keyword>
<dbReference type="Proteomes" id="UP001568698">
    <property type="component" value="Unassembled WGS sequence"/>
</dbReference>
<gene>
    <name evidence="1" type="ORF">AB6M95_13340</name>
</gene>
<organism evidence="1 2">
    <name type="scientific">Pseudodesulfovibrio karagichevae</name>
    <dbReference type="NCBI Taxonomy" id="3239305"/>
    <lineage>
        <taxon>Bacteria</taxon>
        <taxon>Pseudomonadati</taxon>
        <taxon>Thermodesulfobacteriota</taxon>
        <taxon>Desulfovibrionia</taxon>
        <taxon>Desulfovibrionales</taxon>
        <taxon>Desulfovibrionaceae</taxon>
    </lineage>
</organism>
<accession>A0ABV4K7H2</accession>